<dbReference type="GeneID" id="26644324"/>
<dbReference type="EMBL" id="KP339049">
    <property type="protein sequence ID" value="AJP61320.2"/>
    <property type="molecule type" value="Genomic_DNA"/>
</dbReference>
<organism evidence="1 2">
    <name type="scientific">Enterococcus phage EFDG1</name>
    <dbReference type="NCBI Taxonomy" id="1597976"/>
    <lineage>
        <taxon>Viruses</taxon>
        <taxon>Duplodnaviria</taxon>
        <taxon>Heunggongvirae</taxon>
        <taxon>Uroviricota</taxon>
        <taxon>Caudoviricetes</taxon>
        <taxon>Herelleviridae</taxon>
        <taxon>Brockvirinae</taxon>
        <taxon>Schiekvirus</taxon>
        <taxon>Schiekvirus EFDG1</taxon>
    </lineage>
</organism>
<dbReference type="RefSeq" id="YP_009218214.2">
    <property type="nucleotide sequence ID" value="NC_029009.1"/>
</dbReference>
<reference evidence="1 2" key="1">
    <citation type="journal article" date="2015" name="Appl. Environ. Microbiol.">
        <title>Targeting Enterococcus faecalis Biofilms with Phage Therapy.</title>
        <authorList>
            <person name="Khalifa L."/>
            <person name="Brosh Y."/>
            <person name="Gelman D."/>
            <person name="Coppenhagen-Glazer S."/>
            <person name="Beyth S."/>
            <person name="Poradosu-Cohen R."/>
            <person name="Que Y.A."/>
            <person name="Beyth N."/>
            <person name="Hazan R."/>
        </authorList>
    </citation>
    <scope>NUCLEOTIDE SEQUENCE [LARGE SCALE GENOMIC DNA]</scope>
</reference>
<keyword evidence="2" id="KW-1185">Reference proteome</keyword>
<proteinExistence type="predicted"/>
<evidence type="ECO:0000313" key="1">
    <source>
        <dbReference type="EMBL" id="AJP61320.2"/>
    </source>
</evidence>
<dbReference type="Proteomes" id="UP000032402">
    <property type="component" value="Segment"/>
</dbReference>
<accession>A0A0C5JZ83</accession>
<name>A0A0C5JZ83_9CAUD</name>
<protein>
    <submittedName>
        <fullName evidence="1">Uncharacterized protein</fullName>
    </submittedName>
</protein>
<dbReference type="KEGG" id="vg:26644324"/>
<sequence>MKNLMNETIYSNITLNLTKKAQGIISQYVDHNEGYPRQKNRGHYYRYTVTFINGETFESNSKADIAHYISSMTADELETIIKEAQAEQ</sequence>
<evidence type="ECO:0000313" key="2">
    <source>
        <dbReference type="Proteomes" id="UP000032402"/>
    </source>
</evidence>